<evidence type="ECO:0000313" key="2">
    <source>
        <dbReference type="Proteomes" id="UP000586042"/>
    </source>
</evidence>
<accession>A0A7Y6I4Y5</accession>
<reference evidence="1 2" key="1">
    <citation type="submission" date="2020-06" db="EMBL/GenBank/DDBJ databases">
        <title>Nonomuraea sp. SMC257, a novel actinomycete isolated from soil.</title>
        <authorList>
            <person name="Chanama M."/>
        </authorList>
    </citation>
    <scope>NUCLEOTIDE SEQUENCE [LARGE SCALE GENOMIC DNA]</scope>
    <source>
        <strain evidence="1 2">SMC257</strain>
    </source>
</reference>
<evidence type="ECO:0000313" key="1">
    <source>
        <dbReference type="EMBL" id="NUW30835.1"/>
    </source>
</evidence>
<keyword evidence="2" id="KW-1185">Reference proteome</keyword>
<dbReference type="PIRSF" id="PIRSF008502">
    <property type="entry name" value="UCP008502"/>
    <property type="match status" value="1"/>
</dbReference>
<dbReference type="EMBL" id="JABWGN010000002">
    <property type="protein sequence ID" value="NUW30835.1"/>
    <property type="molecule type" value="Genomic_DNA"/>
</dbReference>
<protein>
    <submittedName>
        <fullName evidence="1">DUF1697 domain-containing protein</fullName>
    </submittedName>
</protein>
<dbReference type="RefSeq" id="WP_175588280.1">
    <property type="nucleotide sequence ID" value="NZ_JABWGN010000002.1"/>
</dbReference>
<organism evidence="1 2">
    <name type="scientific">Nonomuraea montanisoli</name>
    <dbReference type="NCBI Taxonomy" id="2741721"/>
    <lineage>
        <taxon>Bacteria</taxon>
        <taxon>Bacillati</taxon>
        <taxon>Actinomycetota</taxon>
        <taxon>Actinomycetes</taxon>
        <taxon>Streptosporangiales</taxon>
        <taxon>Streptosporangiaceae</taxon>
        <taxon>Nonomuraea</taxon>
    </lineage>
</organism>
<sequence length="178" mass="19267">MPTYVALLRGINLGSRRRVSMADLRGWLGELGCTGVRTFLQSGNVVFDSDEPPSTLGPLIEARLAESAGFPIACVLRTAGELRAVVESDPFGDVAIDGTRYLVSFRAAPAPPPAFARADFEPERFHFDEHVSYFWLPDGMRNSRLLAAAAKADDGAATMRNWNTVTRLLAIAETAPTA</sequence>
<dbReference type="Gene3D" id="3.30.70.1280">
    <property type="entry name" value="SP0830-like domains"/>
    <property type="match status" value="1"/>
</dbReference>
<dbReference type="Proteomes" id="UP000586042">
    <property type="component" value="Unassembled WGS sequence"/>
</dbReference>
<name>A0A7Y6I4Y5_9ACTN</name>
<comment type="caution">
    <text evidence="1">The sequence shown here is derived from an EMBL/GenBank/DDBJ whole genome shotgun (WGS) entry which is preliminary data.</text>
</comment>
<dbReference type="AlphaFoldDB" id="A0A7Y6I4Y5"/>
<gene>
    <name evidence="1" type="ORF">HTZ77_05295</name>
</gene>
<dbReference type="SUPFAM" id="SSF160379">
    <property type="entry name" value="SP0830-like"/>
    <property type="match status" value="1"/>
</dbReference>
<proteinExistence type="predicted"/>
<dbReference type="PANTHER" id="PTHR36439">
    <property type="entry name" value="BLL4334 PROTEIN"/>
    <property type="match status" value="1"/>
</dbReference>
<dbReference type="InterPro" id="IPR012545">
    <property type="entry name" value="DUF1697"/>
</dbReference>
<dbReference type="Pfam" id="PF08002">
    <property type="entry name" value="DUF1697"/>
    <property type="match status" value="1"/>
</dbReference>
<dbReference type="PANTHER" id="PTHR36439:SF1">
    <property type="entry name" value="DUF1697 DOMAIN-CONTAINING PROTEIN"/>
    <property type="match status" value="1"/>
</dbReference>